<dbReference type="InterPro" id="IPR013154">
    <property type="entry name" value="ADH-like_N"/>
</dbReference>
<dbReference type="InterPro" id="IPR011032">
    <property type="entry name" value="GroES-like_sf"/>
</dbReference>
<evidence type="ECO:0000313" key="10">
    <source>
        <dbReference type="Proteomes" id="UP000002058"/>
    </source>
</evidence>
<dbReference type="SUPFAM" id="SSF51735">
    <property type="entry name" value="NAD(P)-binding Rossmann-fold domains"/>
    <property type="match status" value="1"/>
</dbReference>
<dbReference type="Pfam" id="PF08240">
    <property type="entry name" value="ADH_N"/>
    <property type="match status" value="1"/>
</dbReference>
<dbReference type="GO" id="GO:0008270">
    <property type="term" value="F:zinc ion binding"/>
    <property type="evidence" value="ECO:0007669"/>
    <property type="project" value="InterPro"/>
</dbReference>
<dbReference type="FunFam" id="3.40.50.720:FF:000039">
    <property type="entry name" value="Alcohol dehydrogenase AdhP"/>
    <property type="match status" value="1"/>
</dbReference>
<evidence type="ECO:0000256" key="4">
    <source>
        <dbReference type="ARBA" id="ARBA00022833"/>
    </source>
</evidence>
<dbReference type="STRING" id="336963.C4JIR7"/>
<evidence type="ECO:0000256" key="5">
    <source>
        <dbReference type="ARBA" id="ARBA00023002"/>
    </source>
</evidence>
<dbReference type="SMART" id="SM00829">
    <property type="entry name" value="PKS_ER"/>
    <property type="match status" value="1"/>
</dbReference>
<dbReference type="PANTHER" id="PTHR42940:SF1">
    <property type="entry name" value="ENOYL REDUCTASE (ER) DOMAIN-CONTAINING PROTEIN"/>
    <property type="match status" value="1"/>
</dbReference>
<dbReference type="GO" id="GO:0005737">
    <property type="term" value="C:cytoplasm"/>
    <property type="evidence" value="ECO:0007669"/>
    <property type="project" value="TreeGrafter"/>
</dbReference>
<reference evidence="10" key="1">
    <citation type="journal article" date="2009" name="Genome Res.">
        <title>Comparative genomic analyses of the human fungal pathogens Coccidioides and their relatives.</title>
        <authorList>
            <person name="Sharpton T.J."/>
            <person name="Stajich J.E."/>
            <person name="Rounsley S.D."/>
            <person name="Gardner M.J."/>
            <person name="Wortman J.R."/>
            <person name="Jordar V.S."/>
            <person name="Maiti R."/>
            <person name="Kodira C.D."/>
            <person name="Neafsey D.E."/>
            <person name="Zeng Q."/>
            <person name="Hung C.-Y."/>
            <person name="McMahan C."/>
            <person name="Muszewska A."/>
            <person name="Grynberg M."/>
            <person name="Mandel M.A."/>
            <person name="Kellner E.M."/>
            <person name="Barker B.M."/>
            <person name="Galgiani J.N."/>
            <person name="Orbach M.J."/>
            <person name="Kirkland T.N."/>
            <person name="Cole G.T."/>
            <person name="Henn M.R."/>
            <person name="Birren B.W."/>
            <person name="Taylor J.W."/>
        </authorList>
    </citation>
    <scope>NUCLEOTIDE SEQUENCE [LARGE SCALE GENOMIC DNA]</scope>
    <source>
        <strain evidence="10">UAMH 1704</strain>
    </source>
</reference>
<dbReference type="RefSeq" id="XP_002543412.1">
    <property type="nucleotide sequence ID" value="XM_002543366.1"/>
</dbReference>
<dbReference type="VEuPathDB" id="FungiDB:UREG_02928"/>
<dbReference type="GeneID" id="8443544"/>
<comment type="cofactor">
    <cofactor evidence="1 7">
        <name>Zn(2+)</name>
        <dbReference type="ChEBI" id="CHEBI:29105"/>
    </cofactor>
</comment>
<proteinExistence type="inferred from homology"/>
<dbReference type="InParanoid" id="C4JIR7"/>
<dbReference type="OMA" id="CWDDKET"/>
<dbReference type="Gene3D" id="3.40.50.720">
    <property type="entry name" value="NAD(P)-binding Rossmann-like Domain"/>
    <property type="match status" value="1"/>
</dbReference>
<comment type="similarity">
    <text evidence="2 7">Belongs to the zinc-containing alcohol dehydrogenase family.</text>
</comment>
<gene>
    <name evidence="9" type="ORF">UREG_02928</name>
</gene>
<dbReference type="KEGG" id="ure:UREG_02928"/>
<dbReference type="InterPro" id="IPR020843">
    <property type="entry name" value="ER"/>
</dbReference>
<keyword evidence="10" id="KW-1185">Reference proteome</keyword>
<dbReference type="SUPFAM" id="SSF50129">
    <property type="entry name" value="GroES-like"/>
    <property type="match status" value="1"/>
</dbReference>
<evidence type="ECO:0000256" key="3">
    <source>
        <dbReference type="ARBA" id="ARBA00022723"/>
    </source>
</evidence>
<dbReference type="GO" id="GO:0004022">
    <property type="term" value="F:alcohol dehydrogenase (NAD+) activity"/>
    <property type="evidence" value="ECO:0007669"/>
    <property type="project" value="TreeGrafter"/>
</dbReference>
<dbReference type="PANTHER" id="PTHR42940">
    <property type="entry name" value="ALCOHOL DEHYDROGENASE 1-RELATED"/>
    <property type="match status" value="1"/>
</dbReference>
<organism evidence="9 10">
    <name type="scientific">Uncinocarpus reesii (strain UAMH 1704)</name>
    <dbReference type="NCBI Taxonomy" id="336963"/>
    <lineage>
        <taxon>Eukaryota</taxon>
        <taxon>Fungi</taxon>
        <taxon>Dikarya</taxon>
        <taxon>Ascomycota</taxon>
        <taxon>Pezizomycotina</taxon>
        <taxon>Eurotiomycetes</taxon>
        <taxon>Eurotiomycetidae</taxon>
        <taxon>Onygenales</taxon>
        <taxon>Onygenaceae</taxon>
        <taxon>Uncinocarpus</taxon>
    </lineage>
</organism>
<dbReference type="PROSITE" id="PS00059">
    <property type="entry name" value="ADH_ZINC"/>
    <property type="match status" value="1"/>
</dbReference>
<keyword evidence="5" id="KW-0560">Oxidoreductase</keyword>
<keyword evidence="4 7" id="KW-0862">Zinc</keyword>
<evidence type="ECO:0000313" key="9">
    <source>
        <dbReference type="EMBL" id="EEP78079.1"/>
    </source>
</evidence>
<dbReference type="OrthoDB" id="1879366at2759"/>
<evidence type="ECO:0000256" key="1">
    <source>
        <dbReference type="ARBA" id="ARBA00001947"/>
    </source>
</evidence>
<protein>
    <recommendedName>
        <fullName evidence="8">Enoyl reductase (ER) domain-containing protein</fullName>
    </recommendedName>
</protein>
<keyword evidence="3 7" id="KW-0479">Metal-binding</keyword>
<sequence>MAVGVTDKTPEVRHEIPKTCKAGVVYNEGPDFVLKVEDVPVPEPGPDEVLIKLNITGLCYSDIHFMLGDLGGPTMGGNNVRSPGHEGAGVVVQVGSNVKNWKVGDRAGVKPMWNTCGSCELCWGDKETYCPKSISTGLQVAGTYQQYITSPASYTTPIPDGVPDEIAAPIMCSASTVLRSLEESKLRPGEWAVFPGGGGGVGIQGVQLAKAMGIRAIAIDTGDAKRELCLKMGAEHFVDFKESKNVANEIVELCDGIGAHAVFVTAPQAYRDAISFLGGRVGAKVMCIGLPSASEYVFGAHPAQFVFKNMSVVGTLVGSMKDTARALDFAKRGLLKPIYEKWPIERMPEAVEKLRRGQVAGRYVVDFNA</sequence>
<dbReference type="CDD" id="cd08297">
    <property type="entry name" value="CAD3"/>
    <property type="match status" value="1"/>
</dbReference>
<dbReference type="HOGENOM" id="CLU_026673_20_1_1"/>
<keyword evidence="6" id="KW-0520">NAD</keyword>
<dbReference type="Proteomes" id="UP000002058">
    <property type="component" value="Unassembled WGS sequence"/>
</dbReference>
<dbReference type="eggNOG" id="KOG0023">
    <property type="taxonomic scope" value="Eukaryota"/>
</dbReference>
<evidence type="ECO:0000256" key="7">
    <source>
        <dbReference type="RuleBase" id="RU361277"/>
    </source>
</evidence>
<dbReference type="InterPro" id="IPR036291">
    <property type="entry name" value="NAD(P)-bd_dom_sf"/>
</dbReference>
<dbReference type="InterPro" id="IPR013149">
    <property type="entry name" value="ADH-like_C"/>
</dbReference>
<evidence type="ECO:0000256" key="6">
    <source>
        <dbReference type="ARBA" id="ARBA00023027"/>
    </source>
</evidence>
<name>C4JIR7_UNCRE</name>
<dbReference type="Gene3D" id="3.90.180.10">
    <property type="entry name" value="Medium-chain alcohol dehydrogenases, catalytic domain"/>
    <property type="match status" value="1"/>
</dbReference>
<accession>C4JIR7</accession>
<dbReference type="EMBL" id="CH476615">
    <property type="protein sequence ID" value="EEP78079.1"/>
    <property type="molecule type" value="Genomic_DNA"/>
</dbReference>
<dbReference type="InterPro" id="IPR002328">
    <property type="entry name" value="ADH_Zn_CS"/>
</dbReference>
<evidence type="ECO:0000259" key="8">
    <source>
        <dbReference type="SMART" id="SM00829"/>
    </source>
</evidence>
<feature type="domain" description="Enoyl reductase (ER)" evidence="8">
    <location>
        <begin position="29"/>
        <end position="365"/>
    </location>
</feature>
<dbReference type="AlphaFoldDB" id="C4JIR7"/>
<dbReference type="Pfam" id="PF00107">
    <property type="entry name" value="ADH_zinc_N"/>
    <property type="match status" value="1"/>
</dbReference>
<evidence type="ECO:0000256" key="2">
    <source>
        <dbReference type="ARBA" id="ARBA00008072"/>
    </source>
</evidence>